<dbReference type="SUPFAM" id="SSF56176">
    <property type="entry name" value="FAD-binding/transporter-associated domain-like"/>
    <property type="match status" value="1"/>
</dbReference>
<evidence type="ECO:0000256" key="4">
    <source>
        <dbReference type="ARBA" id="ARBA00022827"/>
    </source>
</evidence>
<dbReference type="PROSITE" id="PS00862">
    <property type="entry name" value="OX2_COVAL_FAD"/>
    <property type="match status" value="1"/>
</dbReference>
<dbReference type="Proteomes" id="UP001500457">
    <property type="component" value="Unassembled WGS sequence"/>
</dbReference>
<dbReference type="InterPro" id="IPR016169">
    <property type="entry name" value="FAD-bd_PCMH_sub2"/>
</dbReference>
<dbReference type="InterPro" id="IPR016167">
    <property type="entry name" value="FAD-bd_PCMH_sub1"/>
</dbReference>
<gene>
    <name evidence="7" type="ORF">GCM10023203_44480</name>
</gene>
<dbReference type="RefSeq" id="WP_274233460.1">
    <property type="nucleotide sequence ID" value="NZ_BAABHQ010000014.1"/>
</dbReference>
<evidence type="ECO:0000259" key="6">
    <source>
        <dbReference type="PROSITE" id="PS51387"/>
    </source>
</evidence>
<comment type="similarity">
    <text evidence="2">Belongs to the oxygen-dependent FAD-linked oxidoreductase family.</text>
</comment>
<keyword evidence="3" id="KW-0285">Flavoprotein</keyword>
<dbReference type="InterPro" id="IPR036318">
    <property type="entry name" value="FAD-bd_PCMH-like_sf"/>
</dbReference>
<evidence type="ECO:0000256" key="1">
    <source>
        <dbReference type="ARBA" id="ARBA00001974"/>
    </source>
</evidence>
<comment type="cofactor">
    <cofactor evidence="1">
        <name>FAD</name>
        <dbReference type="ChEBI" id="CHEBI:57692"/>
    </cofactor>
</comment>
<dbReference type="InterPro" id="IPR006094">
    <property type="entry name" value="Oxid_FAD_bind_N"/>
</dbReference>
<keyword evidence="4" id="KW-0274">FAD</keyword>
<dbReference type="PANTHER" id="PTHR42973:SF39">
    <property type="entry name" value="FAD-BINDING PCMH-TYPE DOMAIN-CONTAINING PROTEIN"/>
    <property type="match status" value="1"/>
</dbReference>
<dbReference type="PANTHER" id="PTHR42973">
    <property type="entry name" value="BINDING OXIDOREDUCTASE, PUTATIVE (AFU_ORTHOLOGUE AFUA_1G17690)-RELATED"/>
    <property type="match status" value="1"/>
</dbReference>
<dbReference type="Gene3D" id="3.30.43.10">
    <property type="entry name" value="Uridine Diphospho-n-acetylenolpyruvylglucosamine Reductase, domain 2"/>
    <property type="match status" value="1"/>
</dbReference>
<evidence type="ECO:0000256" key="5">
    <source>
        <dbReference type="ARBA" id="ARBA00023002"/>
    </source>
</evidence>
<protein>
    <submittedName>
        <fullName evidence="7">FAD-binding oxidoreductase</fullName>
    </submittedName>
</protein>
<dbReference type="Pfam" id="PF01565">
    <property type="entry name" value="FAD_binding_4"/>
    <property type="match status" value="1"/>
</dbReference>
<evidence type="ECO:0000256" key="3">
    <source>
        <dbReference type="ARBA" id="ARBA00022630"/>
    </source>
</evidence>
<reference evidence="8" key="1">
    <citation type="journal article" date="2019" name="Int. J. Syst. Evol. Microbiol.">
        <title>The Global Catalogue of Microorganisms (GCM) 10K type strain sequencing project: providing services to taxonomists for standard genome sequencing and annotation.</title>
        <authorList>
            <consortium name="The Broad Institute Genomics Platform"/>
            <consortium name="The Broad Institute Genome Sequencing Center for Infectious Disease"/>
            <person name="Wu L."/>
            <person name="Ma J."/>
        </authorList>
    </citation>
    <scope>NUCLEOTIDE SEQUENCE [LARGE SCALE GENOMIC DNA]</scope>
    <source>
        <strain evidence="8">JCM 17983</strain>
    </source>
</reference>
<evidence type="ECO:0000256" key="2">
    <source>
        <dbReference type="ARBA" id="ARBA00005466"/>
    </source>
</evidence>
<dbReference type="EMBL" id="BAABHQ010000014">
    <property type="protein sequence ID" value="GAA4886841.1"/>
    <property type="molecule type" value="Genomic_DNA"/>
</dbReference>
<accession>A0ABP9EVK2</accession>
<evidence type="ECO:0000313" key="7">
    <source>
        <dbReference type="EMBL" id="GAA4886841.1"/>
    </source>
</evidence>
<keyword evidence="5" id="KW-0560">Oxidoreductase</keyword>
<dbReference type="InterPro" id="IPR050416">
    <property type="entry name" value="FAD-linked_Oxidoreductase"/>
</dbReference>
<feature type="domain" description="FAD-binding PCMH-type" evidence="6">
    <location>
        <begin position="47"/>
        <end position="214"/>
    </location>
</feature>
<keyword evidence="8" id="KW-1185">Reference proteome</keyword>
<sequence length="461" mass="48240">MTELGAPTAAVDQDDALAELRRSVAGPVLGPEDVEVVAELAAYNLGPEHAPVAVVGATGAEDVAAAVRWAAARGIRIGVFATGHSDVAQRGTLVVTTRRMDRVDVDPVTRRATVGAGAKWARLVEAAAPHGLAGLNGSTTDVGVVGYVVGGGVGPFTRTYGYASDRVRRVQLVTGDATIREVTAESDPELFDVVLGGKDAAGIVTEVEMELIELPSLYGGGLIYEAADIPAVLHAWRAWAPTLPEETTTSVAILRAPDIEAVPPPLRGRTVAHLRVAHLGSAEEGRELLAPMRAVATPMMDMIDVMPYAAIDAIHMDPVDPMPAWADGRFLTGLDEDLVDAVLAMAGPDQQLPLFLVELRHIAGAIERGTRGVGTREARWLAGVVGPFPPELRGVVPAVAEQLLDALAPWTAPQTSLNWINPAVAAARPELVWTPATRARIDAVCRRVGSAGVFGGPGLGL</sequence>
<dbReference type="Gene3D" id="3.30.465.10">
    <property type="match status" value="1"/>
</dbReference>
<dbReference type="InterPro" id="IPR006093">
    <property type="entry name" value="Oxy_OxRdtase_FAD_BS"/>
</dbReference>
<evidence type="ECO:0000313" key="8">
    <source>
        <dbReference type="Proteomes" id="UP001500457"/>
    </source>
</evidence>
<dbReference type="Gene3D" id="3.40.462.20">
    <property type="match status" value="1"/>
</dbReference>
<comment type="caution">
    <text evidence="7">The sequence shown here is derived from an EMBL/GenBank/DDBJ whole genome shotgun (WGS) entry which is preliminary data.</text>
</comment>
<name>A0ABP9EVK2_9PSEU</name>
<proteinExistence type="inferred from homology"/>
<organism evidence="7 8">
    <name type="scientific">Actinomycetospora straminea</name>
    <dbReference type="NCBI Taxonomy" id="663607"/>
    <lineage>
        <taxon>Bacteria</taxon>
        <taxon>Bacillati</taxon>
        <taxon>Actinomycetota</taxon>
        <taxon>Actinomycetes</taxon>
        <taxon>Pseudonocardiales</taxon>
        <taxon>Pseudonocardiaceae</taxon>
        <taxon>Actinomycetospora</taxon>
    </lineage>
</organism>
<dbReference type="PROSITE" id="PS51387">
    <property type="entry name" value="FAD_PCMH"/>
    <property type="match status" value="1"/>
</dbReference>
<dbReference type="InterPro" id="IPR016166">
    <property type="entry name" value="FAD-bd_PCMH"/>
</dbReference>